<protein>
    <recommendedName>
        <fullName evidence="2">Restriction endonuclease type IV Mrr domain-containing protein</fullName>
    </recommendedName>
</protein>
<sequence>MIKTAPYIITAIFGVFFVKTISLGQENILMTANLAYASGSLYISTVVFFLIHVFVLTRKNTRFISRKFNYERLLKLSWQQFEEMTSEYFLLQGFKSRVVGGGGSDGGIDVIIEKNGRSYIVQCKHWKTKKVGVQIVREMYGLVHAHNASGAKIVSTLGYSKQAYEFAKGKPIELITGKQIIEKTSGSRN</sequence>
<dbReference type="GO" id="GO:0009307">
    <property type="term" value="P:DNA restriction-modification system"/>
    <property type="evidence" value="ECO:0007669"/>
    <property type="project" value="InterPro"/>
</dbReference>
<evidence type="ECO:0000259" key="2">
    <source>
        <dbReference type="Pfam" id="PF04471"/>
    </source>
</evidence>
<reference evidence="3 4" key="1">
    <citation type="submission" date="2018-03" db="EMBL/GenBank/DDBJ databases">
        <title>Aeromonas veronii whole genome sequencing and analysis.</title>
        <authorList>
            <person name="Xie H."/>
            <person name="Liu T."/>
            <person name="Wang K."/>
        </authorList>
    </citation>
    <scope>NUCLEOTIDE SEQUENCE [LARGE SCALE GENOMIC DNA]</scope>
    <source>
        <strain evidence="3 4">XH.VA.1</strain>
    </source>
</reference>
<dbReference type="PANTHER" id="PTHR30015">
    <property type="entry name" value="MRR RESTRICTION SYSTEM PROTEIN"/>
    <property type="match status" value="1"/>
</dbReference>
<accession>A0A2T4MZU0</accession>
<dbReference type="GO" id="GO:0015666">
    <property type="term" value="F:restriction endodeoxyribonuclease activity"/>
    <property type="evidence" value="ECO:0007669"/>
    <property type="project" value="TreeGrafter"/>
</dbReference>
<dbReference type="GO" id="GO:0003677">
    <property type="term" value="F:DNA binding"/>
    <property type="evidence" value="ECO:0007669"/>
    <property type="project" value="InterPro"/>
</dbReference>
<feature type="transmembrane region" description="Helical" evidence="1">
    <location>
        <begin position="34"/>
        <end position="57"/>
    </location>
</feature>
<name>A0A2T4MZU0_AERVE</name>
<evidence type="ECO:0000256" key="1">
    <source>
        <dbReference type="SAM" id="Phobius"/>
    </source>
</evidence>
<dbReference type="SUPFAM" id="SSF52980">
    <property type="entry name" value="Restriction endonuclease-like"/>
    <property type="match status" value="1"/>
</dbReference>
<feature type="domain" description="Restriction endonuclease type IV Mrr" evidence="2">
    <location>
        <begin position="74"/>
        <end position="182"/>
    </location>
</feature>
<gene>
    <name evidence="3" type="ORF">DAA48_16305</name>
</gene>
<keyword evidence="1" id="KW-0812">Transmembrane</keyword>
<dbReference type="Proteomes" id="UP000241986">
    <property type="component" value="Unassembled WGS sequence"/>
</dbReference>
<keyword evidence="1" id="KW-0472">Membrane</keyword>
<dbReference type="EMBL" id="PZKL01000037">
    <property type="protein sequence ID" value="PTH80125.1"/>
    <property type="molecule type" value="Genomic_DNA"/>
</dbReference>
<dbReference type="AlphaFoldDB" id="A0A2T4MZU0"/>
<dbReference type="InterPro" id="IPR011335">
    <property type="entry name" value="Restrct_endonuc-II-like"/>
</dbReference>
<dbReference type="InterPro" id="IPR011856">
    <property type="entry name" value="tRNA_endonuc-like_dom_sf"/>
</dbReference>
<dbReference type="Gene3D" id="3.40.1350.10">
    <property type="match status" value="1"/>
</dbReference>
<dbReference type="InterPro" id="IPR052906">
    <property type="entry name" value="Type_IV_Methyl-Rstrct_Enzyme"/>
</dbReference>
<keyword evidence="1" id="KW-1133">Transmembrane helix</keyword>
<proteinExistence type="predicted"/>
<dbReference type="PANTHER" id="PTHR30015:SF7">
    <property type="entry name" value="TYPE IV METHYL-DIRECTED RESTRICTION ENZYME ECOKMRR"/>
    <property type="match status" value="1"/>
</dbReference>
<comment type="caution">
    <text evidence="3">The sequence shown here is derived from an EMBL/GenBank/DDBJ whole genome shotgun (WGS) entry which is preliminary data.</text>
</comment>
<dbReference type="InterPro" id="IPR007560">
    <property type="entry name" value="Restrct_endonuc_IV_Mrr"/>
</dbReference>
<evidence type="ECO:0000313" key="3">
    <source>
        <dbReference type="EMBL" id="PTH80125.1"/>
    </source>
</evidence>
<dbReference type="RefSeq" id="WP_107684008.1">
    <property type="nucleotide sequence ID" value="NZ_PZKL01000037.1"/>
</dbReference>
<organism evidence="3 4">
    <name type="scientific">Aeromonas veronii</name>
    <dbReference type="NCBI Taxonomy" id="654"/>
    <lineage>
        <taxon>Bacteria</taxon>
        <taxon>Pseudomonadati</taxon>
        <taxon>Pseudomonadota</taxon>
        <taxon>Gammaproteobacteria</taxon>
        <taxon>Aeromonadales</taxon>
        <taxon>Aeromonadaceae</taxon>
        <taxon>Aeromonas</taxon>
    </lineage>
</organism>
<dbReference type="Pfam" id="PF04471">
    <property type="entry name" value="Mrr_cat"/>
    <property type="match status" value="1"/>
</dbReference>
<evidence type="ECO:0000313" key="4">
    <source>
        <dbReference type="Proteomes" id="UP000241986"/>
    </source>
</evidence>